<dbReference type="OrthoDB" id="46189at2759"/>
<evidence type="ECO:0000256" key="4">
    <source>
        <dbReference type="ARBA" id="ARBA00022448"/>
    </source>
</evidence>
<dbReference type="InterPro" id="IPR033370">
    <property type="entry name" value="COG1"/>
</dbReference>
<evidence type="ECO:0000256" key="7">
    <source>
        <dbReference type="ARBA" id="ARBA00023136"/>
    </source>
</evidence>
<accession>A0A8S1D6S5</accession>
<keyword evidence="4" id="KW-0813">Transport</keyword>
<dbReference type="Proteomes" id="UP000494165">
    <property type="component" value="Unassembled WGS sequence"/>
</dbReference>
<evidence type="ECO:0000256" key="8">
    <source>
        <dbReference type="SAM" id="Coils"/>
    </source>
</evidence>
<dbReference type="EMBL" id="CADEPI010000121">
    <property type="protein sequence ID" value="CAB3375925.1"/>
    <property type="molecule type" value="Genomic_DNA"/>
</dbReference>
<dbReference type="PANTHER" id="PTHR31658:SF0">
    <property type="entry name" value="CONSERVED OLIGOMERIC GOLGI COMPLEX SUBUNIT 1"/>
    <property type="match status" value="1"/>
</dbReference>
<dbReference type="PANTHER" id="PTHR31658">
    <property type="entry name" value="CONSERVED OLIGOMERIC GOLGI COMPLEX SUBUNIT 1"/>
    <property type="match status" value="1"/>
</dbReference>
<evidence type="ECO:0000256" key="6">
    <source>
        <dbReference type="ARBA" id="ARBA00023034"/>
    </source>
</evidence>
<organism evidence="10 11">
    <name type="scientific">Cloeon dipterum</name>
    <dbReference type="NCBI Taxonomy" id="197152"/>
    <lineage>
        <taxon>Eukaryota</taxon>
        <taxon>Metazoa</taxon>
        <taxon>Ecdysozoa</taxon>
        <taxon>Arthropoda</taxon>
        <taxon>Hexapoda</taxon>
        <taxon>Insecta</taxon>
        <taxon>Pterygota</taxon>
        <taxon>Palaeoptera</taxon>
        <taxon>Ephemeroptera</taxon>
        <taxon>Pisciforma</taxon>
        <taxon>Baetidae</taxon>
        <taxon>Cloeon</taxon>
    </lineage>
</organism>
<comment type="similarity">
    <text evidence="2">Belongs to the COG1 family.</text>
</comment>
<name>A0A8S1D6S5_9INSE</name>
<gene>
    <name evidence="10" type="ORF">CLODIP_2_CD13741</name>
</gene>
<evidence type="ECO:0000256" key="5">
    <source>
        <dbReference type="ARBA" id="ARBA00022927"/>
    </source>
</evidence>
<dbReference type="GO" id="GO:0015031">
    <property type="term" value="P:protein transport"/>
    <property type="evidence" value="ECO:0007669"/>
    <property type="project" value="UniProtKB-KW"/>
</dbReference>
<dbReference type="GO" id="GO:0006891">
    <property type="term" value="P:intra-Golgi vesicle-mediated transport"/>
    <property type="evidence" value="ECO:0007669"/>
    <property type="project" value="InterPro"/>
</dbReference>
<protein>
    <recommendedName>
        <fullName evidence="3">Conserved oligomeric Golgi complex subunit 1</fullName>
    </recommendedName>
</protein>
<evidence type="ECO:0000256" key="2">
    <source>
        <dbReference type="ARBA" id="ARBA00006653"/>
    </source>
</evidence>
<dbReference type="GO" id="GO:0017119">
    <property type="term" value="C:Golgi transport complex"/>
    <property type="evidence" value="ECO:0007669"/>
    <property type="project" value="InterPro"/>
</dbReference>
<keyword evidence="5" id="KW-0653">Protein transport</keyword>
<keyword evidence="7" id="KW-0472">Membrane</keyword>
<proteinExistence type="inferred from homology"/>
<dbReference type="GO" id="GO:0000139">
    <property type="term" value="C:Golgi membrane"/>
    <property type="evidence" value="ECO:0007669"/>
    <property type="project" value="UniProtKB-SubCell"/>
</dbReference>
<keyword evidence="8" id="KW-0175">Coiled coil</keyword>
<reference evidence="10 11" key="1">
    <citation type="submission" date="2020-04" db="EMBL/GenBank/DDBJ databases">
        <authorList>
            <person name="Alioto T."/>
            <person name="Alioto T."/>
            <person name="Gomez Garrido J."/>
        </authorList>
    </citation>
    <scope>NUCLEOTIDE SEQUENCE [LARGE SCALE GENOMIC DNA]</scope>
</reference>
<keyword evidence="6" id="KW-0333">Golgi apparatus</keyword>
<keyword evidence="11" id="KW-1185">Reference proteome</keyword>
<evidence type="ECO:0000313" key="10">
    <source>
        <dbReference type="EMBL" id="CAB3375925.1"/>
    </source>
</evidence>
<comment type="subcellular location">
    <subcellularLocation>
        <location evidence="1">Golgi apparatus membrane</location>
        <topology evidence="1">Peripheral membrane protein</topology>
    </subcellularLocation>
</comment>
<feature type="compositionally biased region" description="Low complexity" evidence="9">
    <location>
        <begin position="891"/>
        <end position="905"/>
    </location>
</feature>
<comment type="caution">
    <text evidence="10">The sequence shown here is derived from an EMBL/GenBank/DDBJ whole genome shotgun (WGS) entry which is preliminary data.</text>
</comment>
<dbReference type="Pfam" id="PF08700">
    <property type="entry name" value="VPS51_Exo84_N"/>
    <property type="match status" value="1"/>
</dbReference>
<sequence>MPNHQYKSMVDLNPDKVFEEHTVPEIKDILKKLQAEIERKKVEIRTMVGERYRDLIQAADTIKEMKENSFEVIGQIDGMSDMCRQLQQVHLIGFRQDSEQTRVKREAANMAYYTVAVQVRILVLIPEQIWSAIDDENFLLATQLFLFSSSVVNSLKLNIGTHSKEVESAKVLKCFPIYKSQWESMKPFKHQIIKGCEEKIMRTELTEAEMSECVAVLILLCSFSVGEAQQRVLQLRTESLKEKLGGERLQSSIKAQVTQSLKLAELTLTLFNATFQDLGTDSLRDILEEVVGENSQPVCSLVECVDKDIMSTLPPVVRDYRLTMPKPLDAISDENLQQTLAVWVGDVRNVVAERLGELLQFVNSVHEIQSIREAAHSTLAETKRASRSKVSVWEIAYRPLLTARVRKIVQNQINQISTEMKTKLEHSLQDLRNEKGSHKETDLRWFIWSEEAGDLPHSGGWMTLSTRTVDQAGGLSMKSMGYSPCIQKFCSTFDSSLQVLLDDVTYYVNDGNADIVASLIEMDKLRSEGKNDKFVDRSELQSHLQTCTLACVNEIVSFISQQVEDTKDKETPLIFLGRLIQAICDLCPHLQKCMSPAAVWDSNKPSLLGPLQAASTEWQQLCKQLETHSQRVLQLWAKTVAERLKKKLLPLKFDTSSNTLLEALAQWEIVKIEEGGEEGMRLSSTIRVPAQPSLPLQLVLHNSCREINTQVPHALPRQVHLNLVERVLMHLLQNYESLSHTEVMPQVAALQAVFDIRFLTSLFILRDSKSLNDKALAVCENFERKIDPFDLDVFQPYVQSNVKKSVYRLQHLLGCLVPPAKMAVLSGVRLGGLAGESPSPDDPTALPMSTGAAWFPLLPVATPGLTNATSASVRAARVGENLPEKAKGKGKSSNSSSKAESSSSNLLVRSGAAALFGAMASSEWFGGSS</sequence>
<dbReference type="AlphaFoldDB" id="A0A8S1D6S5"/>
<evidence type="ECO:0000256" key="3">
    <source>
        <dbReference type="ARBA" id="ARBA00020978"/>
    </source>
</evidence>
<evidence type="ECO:0000313" key="11">
    <source>
        <dbReference type="Proteomes" id="UP000494165"/>
    </source>
</evidence>
<feature type="coiled-coil region" evidence="8">
    <location>
        <begin position="23"/>
        <end position="50"/>
    </location>
</feature>
<evidence type="ECO:0000256" key="1">
    <source>
        <dbReference type="ARBA" id="ARBA00004395"/>
    </source>
</evidence>
<feature type="region of interest" description="Disordered" evidence="9">
    <location>
        <begin position="876"/>
        <end position="906"/>
    </location>
</feature>
<evidence type="ECO:0000256" key="9">
    <source>
        <dbReference type="SAM" id="MobiDB-lite"/>
    </source>
</evidence>
<feature type="coiled-coil region" evidence="8">
    <location>
        <begin position="414"/>
        <end position="441"/>
    </location>
</feature>